<dbReference type="EMBL" id="MCBR01013095">
    <property type="protein sequence ID" value="RKF64600.1"/>
    <property type="molecule type" value="Genomic_DNA"/>
</dbReference>
<gene>
    <name evidence="2" type="ORF">GcC1_130003</name>
</gene>
<feature type="compositionally biased region" description="Polar residues" evidence="1">
    <location>
        <begin position="42"/>
        <end position="70"/>
    </location>
</feature>
<feature type="region of interest" description="Disordered" evidence="1">
    <location>
        <begin position="124"/>
        <end position="184"/>
    </location>
</feature>
<evidence type="ECO:0000256" key="1">
    <source>
        <dbReference type="SAM" id="MobiDB-lite"/>
    </source>
</evidence>
<name>A0A420I4I5_9PEZI</name>
<evidence type="ECO:0000313" key="2">
    <source>
        <dbReference type="EMBL" id="RKF64600.1"/>
    </source>
</evidence>
<reference evidence="2 3" key="1">
    <citation type="journal article" date="2018" name="BMC Genomics">
        <title>Comparative genome analyses reveal sequence features reflecting distinct modes of host-adaptation between dicot and monocot powdery mildew.</title>
        <authorList>
            <person name="Wu Y."/>
            <person name="Ma X."/>
            <person name="Pan Z."/>
            <person name="Kale S.D."/>
            <person name="Song Y."/>
            <person name="King H."/>
            <person name="Zhang Q."/>
            <person name="Presley C."/>
            <person name="Deng X."/>
            <person name="Wei C.I."/>
            <person name="Xiao S."/>
        </authorList>
    </citation>
    <scope>NUCLEOTIDE SEQUENCE [LARGE SCALE GENOMIC DNA]</scope>
    <source>
        <strain evidence="2">UCSC1</strain>
    </source>
</reference>
<feature type="region of interest" description="Disordered" evidence="1">
    <location>
        <begin position="25"/>
        <end position="83"/>
    </location>
</feature>
<protein>
    <submittedName>
        <fullName evidence="2">Uncharacterized protein</fullName>
    </submittedName>
</protein>
<accession>A0A420I4I5</accession>
<feature type="compositionally biased region" description="Low complexity" evidence="1">
    <location>
        <begin position="142"/>
        <end position="163"/>
    </location>
</feature>
<feature type="compositionally biased region" description="Polar residues" evidence="1">
    <location>
        <begin position="124"/>
        <end position="137"/>
    </location>
</feature>
<proteinExistence type="predicted"/>
<dbReference type="Proteomes" id="UP000285405">
    <property type="component" value="Unassembled WGS sequence"/>
</dbReference>
<sequence length="450" mass="51538">MVSEIDQVRSISELLEEICLTNPFEFESDPPYNPDTTERKSSNIPSRYLSQVSKSTSKINTDPNYENSSPVYPPPGQNLYPVLRSESSPNILSQGFLRNEYKRPSFENLYDCMGNDVKSPNLRESLTSLPPINNFQNERGESSSYFSHYNYSSPSTSRSESPNLMMKEKISSKSRNSKPQRPVSPISMLDDVLELHESNYRTQSTKLKRSRSTTKKMFGEKGWLGFSPDEALKSGKSEPEKYSRLREKTSMMDKLRNKLGELAEKADLNSIPSSRMQRESRQGKISILSVSLGPAEQAGIFMEVELMTAYTANSFLMSNFSQGRMSIDSIKRTVDSWRSKGRPVVIEFMYDQVTQHDLIALNHDNLRFYGRHAKDNLRINSMLHNWKQAARIMAVRTFCCADSIILKMLFDIEQVLEFLGASDPIIFRLQQIRDSTLGMIKNSYQKEYDI</sequence>
<dbReference type="OrthoDB" id="5229017at2759"/>
<dbReference type="AlphaFoldDB" id="A0A420I4I5"/>
<comment type="caution">
    <text evidence="2">The sequence shown here is derived from an EMBL/GenBank/DDBJ whole genome shotgun (WGS) entry which is preliminary data.</text>
</comment>
<evidence type="ECO:0000313" key="3">
    <source>
        <dbReference type="Proteomes" id="UP000285405"/>
    </source>
</evidence>
<organism evidence="2 3">
    <name type="scientific">Golovinomyces cichoracearum</name>
    <dbReference type="NCBI Taxonomy" id="62708"/>
    <lineage>
        <taxon>Eukaryota</taxon>
        <taxon>Fungi</taxon>
        <taxon>Dikarya</taxon>
        <taxon>Ascomycota</taxon>
        <taxon>Pezizomycotina</taxon>
        <taxon>Leotiomycetes</taxon>
        <taxon>Erysiphales</taxon>
        <taxon>Erysiphaceae</taxon>
        <taxon>Golovinomyces</taxon>
    </lineage>
</organism>